<dbReference type="Proteomes" id="UP000835052">
    <property type="component" value="Unassembled WGS sequence"/>
</dbReference>
<reference evidence="2" key="1">
    <citation type="submission" date="2020-10" db="EMBL/GenBank/DDBJ databases">
        <authorList>
            <person name="Kikuchi T."/>
        </authorList>
    </citation>
    <scope>NUCLEOTIDE SEQUENCE</scope>
    <source>
        <strain evidence="2">NKZ352</strain>
    </source>
</reference>
<keyword evidence="1" id="KW-1133">Transmembrane helix</keyword>
<keyword evidence="1" id="KW-0812">Transmembrane</keyword>
<accession>A0A8S1H7S6</accession>
<sequence>MLLVFFYTARKTDNRQPHYPIHLHLVVGGWLIFVSTLFICDSHIFDIGKCGKKKNHIRNNHVSVERTIRKRRAIRFGSAGNMQRRQSG</sequence>
<feature type="transmembrane region" description="Helical" evidence="1">
    <location>
        <begin position="21"/>
        <end position="39"/>
    </location>
</feature>
<comment type="caution">
    <text evidence="2">The sequence shown here is derived from an EMBL/GenBank/DDBJ whole genome shotgun (WGS) entry which is preliminary data.</text>
</comment>
<evidence type="ECO:0000313" key="2">
    <source>
        <dbReference type="EMBL" id="CAD6189290.1"/>
    </source>
</evidence>
<evidence type="ECO:0000256" key="1">
    <source>
        <dbReference type="SAM" id="Phobius"/>
    </source>
</evidence>
<protein>
    <submittedName>
        <fullName evidence="2">Uncharacterized protein</fullName>
    </submittedName>
</protein>
<dbReference type="AlphaFoldDB" id="A0A8S1H7S6"/>
<keyword evidence="1" id="KW-0472">Membrane</keyword>
<organism evidence="2 3">
    <name type="scientific">Caenorhabditis auriculariae</name>
    <dbReference type="NCBI Taxonomy" id="2777116"/>
    <lineage>
        <taxon>Eukaryota</taxon>
        <taxon>Metazoa</taxon>
        <taxon>Ecdysozoa</taxon>
        <taxon>Nematoda</taxon>
        <taxon>Chromadorea</taxon>
        <taxon>Rhabditida</taxon>
        <taxon>Rhabditina</taxon>
        <taxon>Rhabditomorpha</taxon>
        <taxon>Rhabditoidea</taxon>
        <taxon>Rhabditidae</taxon>
        <taxon>Peloderinae</taxon>
        <taxon>Caenorhabditis</taxon>
    </lineage>
</organism>
<evidence type="ECO:0000313" key="3">
    <source>
        <dbReference type="Proteomes" id="UP000835052"/>
    </source>
</evidence>
<name>A0A8S1H7S6_9PELO</name>
<keyword evidence="3" id="KW-1185">Reference proteome</keyword>
<dbReference type="EMBL" id="CAJGYM010000010">
    <property type="protein sequence ID" value="CAD6189290.1"/>
    <property type="molecule type" value="Genomic_DNA"/>
</dbReference>
<dbReference type="OrthoDB" id="5854864at2759"/>
<proteinExistence type="predicted"/>
<gene>
    <name evidence="2" type="ORF">CAUJ_LOCUS5209</name>
</gene>